<accession>A0A2N5HLP4</accession>
<evidence type="ECO:0000256" key="1">
    <source>
        <dbReference type="ARBA" id="ARBA00022598"/>
    </source>
</evidence>
<dbReference type="Proteomes" id="UP000234950">
    <property type="component" value="Unassembled WGS sequence"/>
</dbReference>
<dbReference type="Pfam" id="PF24850">
    <property type="entry name" value="CC_BshC"/>
    <property type="match status" value="1"/>
</dbReference>
<dbReference type="OrthoDB" id="9765151at2"/>
<dbReference type="HAMAP" id="MF_01867">
    <property type="entry name" value="BshC"/>
    <property type="match status" value="1"/>
</dbReference>
<name>A0A2N5HLP4_9BACI</name>
<evidence type="ECO:0000256" key="2">
    <source>
        <dbReference type="HAMAP-Rule" id="MF_01867"/>
    </source>
</evidence>
<comment type="caution">
    <text evidence="5">The sequence shown here is derived from an EMBL/GenBank/DDBJ whole genome shotgun (WGS) entry which is preliminary data.</text>
</comment>
<dbReference type="EMBL" id="PGVE01000035">
    <property type="protein sequence ID" value="PLS06452.1"/>
    <property type="molecule type" value="Genomic_DNA"/>
</dbReference>
<dbReference type="Pfam" id="PF10079">
    <property type="entry name" value="Rossmann-like_BshC"/>
    <property type="match status" value="1"/>
</dbReference>
<evidence type="ECO:0000313" key="5">
    <source>
        <dbReference type="EMBL" id="PLS06452.1"/>
    </source>
</evidence>
<comment type="function">
    <text evidence="2">Involved in bacillithiol (BSH) biosynthesis. May catalyze the last step of the pathway, the addition of cysteine to glucosamine malate (GlcN-Mal) to generate BSH.</text>
</comment>
<dbReference type="InterPro" id="IPR055398">
    <property type="entry name" value="Rossmann-like_BshC"/>
</dbReference>
<evidence type="ECO:0000259" key="4">
    <source>
        <dbReference type="Pfam" id="PF24850"/>
    </source>
</evidence>
<dbReference type="AlphaFoldDB" id="A0A2N5HLP4"/>
<dbReference type="NCBIfam" id="TIGR03998">
    <property type="entry name" value="thiol_BshC"/>
    <property type="match status" value="1"/>
</dbReference>
<protein>
    <recommendedName>
        <fullName evidence="2">Putative cysteine ligase BshC</fullName>
        <ecNumber evidence="2">6.-.-.-</ecNumber>
    </recommendedName>
</protein>
<comment type="similarity">
    <text evidence="2">Belongs to the BshC family.</text>
</comment>
<evidence type="ECO:0000259" key="3">
    <source>
        <dbReference type="Pfam" id="PF10079"/>
    </source>
</evidence>
<keyword evidence="6" id="KW-1185">Reference proteome</keyword>
<reference evidence="5 6" key="1">
    <citation type="submission" date="2017-11" db="EMBL/GenBank/DDBJ databases">
        <title>Comparitive Functional Genomics of Dry Heat Resistant strains isolated from the Viking Spacecraft.</title>
        <authorList>
            <person name="Seuylemezian A."/>
            <person name="Cooper K."/>
            <person name="Vaishampayan P."/>
        </authorList>
    </citation>
    <scope>NUCLEOTIDE SEQUENCE [LARGE SCALE GENOMIC DNA]</scope>
    <source>
        <strain evidence="5 6">V32-6</strain>
    </source>
</reference>
<feature type="domain" description="Bacillithiol biosynthesis BshC N-terminal Rossmann-like" evidence="3">
    <location>
        <begin position="1"/>
        <end position="383"/>
    </location>
</feature>
<dbReference type="EC" id="6.-.-.-" evidence="2"/>
<keyword evidence="1 2" id="KW-0436">Ligase</keyword>
<dbReference type="PIRSF" id="PIRSF012535">
    <property type="entry name" value="UCP012535"/>
    <property type="match status" value="1"/>
</dbReference>
<proteinExistence type="inferred from homology"/>
<dbReference type="InterPro" id="IPR011199">
    <property type="entry name" value="Bacillithiol_biosynth_BshC"/>
</dbReference>
<dbReference type="InterPro" id="IPR055399">
    <property type="entry name" value="CC_BshC"/>
</dbReference>
<dbReference type="RefSeq" id="WP_101647346.1">
    <property type="nucleotide sequence ID" value="NZ_PGVE01000035.1"/>
</dbReference>
<feature type="domain" description="Bacillithiol biosynthesis BshC C-terminal coiled-coil" evidence="4">
    <location>
        <begin position="385"/>
        <end position="544"/>
    </location>
</feature>
<dbReference type="GO" id="GO:0016874">
    <property type="term" value="F:ligase activity"/>
    <property type="evidence" value="ECO:0007669"/>
    <property type="project" value="UniProtKB-UniRule"/>
</dbReference>
<gene>
    <name evidence="2 5" type="primary">bshC</name>
    <name evidence="5" type="ORF">CVD27_07875</name>
</gene>
<sequence length="544" mass="63387">MEILNLSLPATNRFASNYLEQSVEIQPFFHYRYNDLQEDMKRIAELNDRPFPRMEVARHIESFMKGFPTSEAVKKSIEKLKQADSLVVIGGQQAGILTGPLYSIHKVISIIKLAEQKERHLGVPVIPVFWIAGEDHDFQEVNHVFVQNKLNVDKWIYPEKILQKKMVSDIELDKDICLSWVQNIIKNFGETDYSNTLLAFAEAQIEKSNTFVDFFANIVMELFKDYGLLIVDSGNKEFRQLQKEFFKQQIENHDVITFSLLEQQKQIEKKGFPNTIDTSENAANLFYYDQRLNERLLLEFDHENDCFVGKSGAISFSKEELLSLANENPGVLSNNVVTRPLMQEWLFPTIAFIAGPGEIAYWAELKMVFEHFQIKMPPIVPRLNITFLDRSVETDLSELKLNLAEVLSNGTKREKERFLEAIKDQELEQLFTSTINQLLEQYKLVEMKTEQLDRGLLPMLKKNEGYLLKEIGFMQSKLEESVKLRHDIFLKKYARVDLALRPDGFPQERVWNIFYYLNQYGLNFLESIMTGSYEFDGRHKVIKI</sequence>
<evidence type="ECO:0000313" key="6">
    <source>
        <dbReference type="Proteomes" id="UP000234950"/>
    </source>
</evidence>
<organism evidence="5 6">
    <name type="scientific">Neobacillus cucumis</name>
    <dbReference type="NCBI Taxonomy" id="1740721"/>
    <lineage>
        <taxon>Bacteria</taxon>
        <taxon>Bacillati</taxon>
        <taxon>Bacillota</taxon>
        <taxon>Bacilli</taxon>
        <taxon>Bacillales</taxon>
        <taxon>Bacillaceae</taxon>
        <taxon>Neobacillus</taxon>
    </lineage>
</organism>